<feature type="compositionally biased region" description="Pro residues" evidence="6">
    <location>
        <begin position="226"/>
        <end position="236"/>
    </location>
</feature>
<feature type="non-terminal residue" evidence="7">
    <location>
        <position position="236"/>
    </location>
</feature>
<dbReference type="Pfam" id="PF03223">
    <property type="entry name" value="V-ATPase_C"/>
    <property type="match status" value="1"/>
</dbReference>
<dbReference type="SUPFAM" id="SSF118203">
    <property type="entry name" value="Vacuolar ATP synthase subunit C"/>
    <property type="match status" value="1"/>
</dbReference>
<evidence type="ECO:0000256" key="4">
    <source>
        <dbReference type="ARBA" id="ARBA00023065"/>
    </source>
</evidence>
<reference evidence="7" key="1">
    <citation type="submission" date="2022-03" db="EMBL/GenBank/DDBJ databases">
        <authorList>
            <person name="Martin H S."/>
        </authorList>
    </citation>
    <scope>NUCLEOTIDE SEQUENCE</scope>
</reference>
<evidence type="ECO:0000256" key="5">
    <source>
        <dbReference type="RuleBase" id="RU364010"/>
    </source>
</evidence>
<keyword evidence="3 5" id="KW-0375">Hydrogen ion transport</keyword>
<keyword evidence="8" id="KW-1185">Reference proteome</keyword>
<comment type="function">
    <text evidence="5">Subunit of the V1 complex of vacuolar(H+)-ATPase (V-ATPase), a multisubunit enzyme composed of a peripheral complex (V1) that hydrolyzes ATP and a membrane integral complex (V0) that translocates protons. V-ATPase is responsible for acidifying and maintaining the pH of intracellular compartments and in some cell types, is targeted to the plasma membrane, where it is responsible for acidifying the extracellular environment. Subunit C is necessary for the assembly of the catalytic sector of the enzyme and is likely to have a specific function in its catalytic activity.</text>
</comment>
<evidence type="ECO:0000256" key="2">
    <source>
        <dbReference type="ARBA" id="ARBA00022448"/>
    </source>
</evidence>
<dbReference type="PANTHER" id="PTHR10137:SF0">
    <property type="entry name" value="V-TYPE PROTON ATPASE SUBUNIT C"/>
    <property type="match status" value="1"/>
</dbReference>
<dbReference type="InterPro" id="IPR036132">
    <property type="entry name" value="Vac_ATP_synth_c_sf"/>
</dbReference>
<gene>
    <name evidence="7" type="ORF">IPOD504_LOCUS10573</name>
</gene>
<protein>
    <recommendedName>
        <fullName evidence="5">V-type proton ATPase subunit C</fullName>
    </recommendedName>
</protein>
<evidence type="ECO:0000313" key="8">
    <source>
        <dbReference type="Proteomes" id="UP000837857"/>
    </source>
</evidence>
<dbReference type="Gene3D" id="1.20.1460.10">
    <property type="entry name" value="subunit c (vma5p) of the yeast v-atpase, domain 2"/>
    <property type="match status" value="1"/>
</dbReference>
<keyword evidence="2 5" id="KW-0813">Transport</keyword>
<feature type="compositionally biased region" description="Pro residues" evidence="6">
    <location>
        <begin position="156"/>
        <end position="169"/>
    </location>
</feature>
<comment type="subunit">
    <text evidence="5">V-ATPase is a heteromultimeric enzyme made up of two complexes: the ATP-hydrolytic V1 complex and the proton translocation V0 complex. The V1 complex consists of three catalytic AB heterodimers that form a heterohexamer, three peripheral stalks each consisting of EG heterodimers, one central rotor including subunits D and F, and the regulatory subunits C and H. The proton translocation complex V0 consists of the proton transport subunit a, a ring of proteolipid subunits c9c'', rotary subunit d, subunits e and f, and two accessory subunits.</text>
</comment>
<dbReference type="InterPro" id="IPR004907">
    <property type="entry name" value="ATPase_V1-cplx_csu"/>
</dbReference>
<evidence type="ECO:0000256" key="1">
    <source>
        <dbReference type="ARBA" id="ARBA00006138"/>
    </source>
</evidence>
<comment type="similarity">
    <text evidence="1 5">Belongs to the V-ATPase C subunit family.</text>
</comment>
<feature type="region of interest" description="Disordered" evidence="6">
    <location>
        <begin position="133"/>
        <end position="236"/>
    </location>
</feature>
<accession>A0ABN8IM26</accession>
<sequence length="236" mass="25875">MIPAVKMSEYWLISAPGDKTCQQTWDTLNNATKSGNLSINYKFPIPDLKVGTLDQLVGLSDDLGKLDTFVEGVTRKVAQYLGEVLEDQRDKLQENLMANNKPLTKPARDVRLPLSKYVLGRIVNVARAVGGPSLTRKQRVQSWNPGVESYCDPGGGEPPPTPAATPTPTSPVCDSAFSEQQGCWPCEQRERSEGEASSGRSSPRWDEEDEERAHHVLTQGPRGNRPAPPRSGLPRA</sequence>
<proteinExistence type="inferred from homology"/>
<name>A0ABN8IM26_9NEOP</name>
<evidence type="ECO:0000256" key="3">
    <source>
        <dbReference type="ARBA" id="ARBA00022781"/>
    </source>
</evidence>
<evidence type="ECO:0000313" key="7">
    <source>
        <dbReference type="EMBL" id="CAH2058400.1"/>
    </source>
</evidence>
<keyword evidence="4 5" id="KW-0406">Ion transport</keyword>
<dbReference type="Proteomes" id="UP000837857">
    <property type="component" value="Chromosome 25"/>
</dbReference>
<dbReference type="PANTHER" id="PTHR10137">
    <property type="entry name" value="V-TYPE PROTON ATPASE SUBUNIT C"/>
    <property type="match status" value="1"/>
</dbReference>
<evidence type="ECO:0000256" key="6">
    <source>
        <dbReference type="SAM" id="MobiDB-lite"/>
    </source>
</evidence>
<organism evidence="7 8">
    <name type="scientific">Iphiclides podalirius</name>
    <name type="common">scarce swallowtail</name>
    <dbReference type="NCBI Taxonomy" id="110791"/>
    <lineage>
        <taxon>Eukaryota</taxon>
        <taxon>Metazoa</taxon>
        <taxon>Ecdysozoa</taxon>
        <taxon>Arthropoda</taxon>
        <taxon>Hexapoda</taxon>
        <taxon>Insecta</taxon>
        <taxon>Pterygota</taxon>
        <taxon>Neoptera</taxon>
        <taxon>Endopterygota</taxon>
        <taxon>Lepidoptera</taxon>
        <taxon>Glossata</taxon>
        <taxon>Ditrysia</taxon>
        <taxon>Papilionoidea</taxon>
        <taxon>Papilionidae</taxon>
        <taxon>Papilioninae</taxon>
        <taxon>Iphiclides</taxon>
    </lineage>
</organism>
<dbReference type="EMBL" id="OW152837">
    <property type="protein sequence ID" value="CAH2058400.1"/>
    <property type="molecule type" value="Genomic_DNA"/>
</dbReference>